<accession>A0A196SKW0</accession>
<dbReference type="Pfam" id="PF10444">
    <property type="entry name" value="Nbl1_Borealin_N"/>
    <property type="match status" value="1"/>
</dbReference>
<evidence type="ECO:0000313" key="4">
    <source>
        <dbReference type="Proteomes" id="UP000078348"/>
    </source>
</evidence>
<feature type="region of interest" description="Disordered" evidence="1">
    <location>
        <begin position="1"/>
        <end position="23"/>
    </location>
</feature>
<name>A0A196SKW0_BLAHN</name>
<keyword evidence="4" id="KW-1185">Reference proteome</keyword>
<dbReference type="InterPro" id="IPR018851">
    <property type="entry name" value="Borealin_N"/>
</dbReference>
<organism evidence="3 4">
    <name type="scientific">Blastocystis sp. subtype 1 (strain ATCC 50177 / NandII)</name>
    <dbReference type="NCBI Taxonomy" id="478820"/>
    <lineage>
        <taxon>Eukaryota</taxon>
        <taxon>Sar</taxon>
        <taxon>Stramenopiles</taxon>
        <taxon>Bigyra</taxon>
        <taxon>Opalozoa</taxon>
        <taxon>Opalinata</taxon>
        <taxon>Blastocystidae</taxon>
        <taxon>Blastocystis</taxon>
    </lineage>
</organism>
<protein>
    <recommendedName>
        <fullName evidence="2">Borealin N-terminal domain-containing protein</fullName>
    </recommendedName>
</protein>
<feature type="domain" description="Borealin N-terminal" evidence="2">
    <location>
        <begin position="29"/>
        <end position="84"/>
    </location>
</feature>
<dbReference type="Proteomes" id="UP000078348">
    <property type="component" value="Unassembled WGS sequence"/>
</dbReference>
<evidence type="ECO:0000313" key="3">
    <source>
        <dbReference type="EMBL" id="OAO17683.1"/>
    </source>
</evidence>
<evidence type="ECO:0000256" key="1">
    <source>
        <dbReference type="SAM" id="MobiDB-lite"/>
    </source>
</evidence>
<proteinExistence type="predicted"/>
<sequence length="140" mass="15975">MSDRKPLSRTVQANALQGSEGKTDPEYLKKKEFFENLRVRVELKCNALRENTQKEAQGIRSSLSLLISQLPSRVQKMTVVKEFCKEFGFELVDGTLALTEENAQSGANAQSRVFHTVTKQRRQEFTTPYNSQESEQIMSQ</sequence>
<gene>
    <name evidence="3" type="ORF">AV274_0559</name>
</gene>
<dbReference type="EMBL" id="LXWW01000021">
    <property type="protein sequence ID" value="OAO17683.1"/>
    <property type="molecule type" value="Genomic_DNA"/>
</dbReference>
<dbReference type="AlphaFoldDB" id="A0A196SKW0"/>
<reference evidence="3 4" key="1">
    <citation type="submission" date="2016-05" db="EMBL/GenBank/DDBJ databases">
        <title>Nuclear genome of Blastocystis sp. subtype 1 NandII.</title>
        <authorList>
            <person name="Gentekaki E."/>
            <person name="Curtis B."/>
            <person name="Stairs C."/>
            <person name="Eme L."/>
            <person name="Herman E."/>
            <person name="Klimes V."/>
            <person name="Arias M.C."/>
            <person name="Elias M."/>
            <person name="Hilliou F."/>
            <person name="Klute M."/>
            <person name="Malik S.-B."/>
            <person name="Pightling A."/>
            <person name="Rachubinski R."/>
            <person name="Salas D."/>
            <person name="Schlacht A."/>
            <person name="Suga H."/>
            <person name="Archibald J."/>
            <person name="Ball S.G."/>
            <person name="Clark G."/>
            <person name="Dacks J."/>
            <person name="Van Der Giezen M."/>
            <person name="Tsaousis A."/>
            <person name="Roger A."/>
        </authorList>
    </citation>
    <scope>NUCLEOTIDE SEQUENCE [LARGE SCALE GENOMIC DNA]</scope>
    <source>
        <strain evidence="4">ATCC 50177 / NandII</strain>
    </source>
</reference>
<evidence type="ECO:0000259" key="2">
    <source>
        <dbReference type="Pfam" id="PF10444"/>
    </source>
</evidence>
<comment type="caution">
    <text evidence="3">The sequence shown here is derived from an EMBL/GenBank/DDBJ whole genome shotgun (WGS) entry which is preliminary data.</text>
</comment>